<feature type="region of interest" description="Disordered" evidence="1">
    <location>
        <begin position="441"/>
        <end position="474"/>
    </location>
</feature>
<name>A0ABP9US56_9BACT</name>
<sequence length="474" mass="53384">MNRQLLGFLSIMCAAALPLRAQEGGDELLQQDEVVPAAEQVEPLAVSPLEKELASRSVSESGQFTVTGGEQALRSSLALEADSVRAWFLKLLETVPPKQPMPIEIRLHGKAGDPPKARPLAYELRFTTESYLLRIHIDLARGLDHERLESAILSGLLFDRALAGRKPGELEAPLRAPAWLVAGLKEARDWAEGRGDRRLYEGVFKQQGRFGVDELLSMPNDEHERLDGVSKSIFRVQSGALVMALLGQPGGKPGFVSFCDEVADYDGEFPILLRQHFPELNLSEKSLAKWWSLTLAKLAEAPLTEAMSIRETEARIQDALELQFADAQGLRQRVPISQWQQLPEMGEAARLEVVRPVQDALSHLSYRCFPSYRPLILDYQKWLVSWASGEPEPEPPLFEMEEAREIMSQRANRARDYLDFVEINEARELSGNFDDYMKLKRELEDKPRPPRQDRVSRYLDTLDKVYGASRGTSP</sequence>
<protein>
    <submittedName>
        <fullName evidence="2">Uncharacterized protein</fullName>
    </submittedName>
</protein>
<evidence type="ECO:0000313" key="3">
    <source>
        <dbReference type="Proteomes" id="UP001476282"/>
    </source>
</evidence>
<accession>A0ABP9US56</accession>
<evidence type="ECO:0000256" key="1">
    <source>
        <dbReference type="SAM" id="MobiDB-lite"/>
    </source>
</evidence>
<evidence type="ECO:0000313" key="2">
    <source>
        <dbReference type="EMBL" id="GAA5484378.1"/>
    </source>
</evidence>
<keyword evidence="3" id="KW-1185">Reference proteome</keyword>
<dbReference type="EMBL" id="BAABRI010000024">
    <property type="protein sequence ID" value="GAA5484378.1"/>
    <property type="molecule type" value="Genomic_DNA"/>
</dbReference>
<organism evidence="2 3">
    <name type="scientific">Haloferula sargassicola</name>
    <dbReference type="NCBI Taxonomy" id="490096"/>
    <lineage>
        <taxon>Bacteria</taxon>
        <taxon>Pseudomonadati</taxon>
        <taxon>Verrucomicrobiota</taxon>
        <taxon>Verrucomicrobiia</taxon>
        <taxon>Verrucomicrobiales</taxon>
        <taxon>Verrucomicrobiaceae</taxon>
        <taxon>Haloferula</taxon>
    </lineage>
</organism>
<dbReference type="RefSeq" id="WP_353568473.1">
    <property type="nucleotide sequence ID" value="NZ_BAABRI010000024.1"/>
</dbReference>
<feature type="compositionally biased region" description="Basic and acidic residues" evidence="1">
    <location>
        <begin position="441"/>
        <end position="463"/>
    </location>
</feature>
<proteinExistence type="predicted"/>
<reference evidence="2 3" key="1">
    <citation type="submission" date="2024-02" db="EMBL/GenBank/DDBJ databases">
        <title>Haloferula sargassicola NBRC 104335.</title>
        <authorList>
            <person name="Ichikawa N."/>
            <person name="Katano-Makiyama Y."/>
            <person name="Hidaka K."/>
        </authorList>
    </citation>
    <scope>NUCLEOTIDE SEQUENCE [LARGE SCALE GENOMIC DNA]</scope>
    <source>
        <strain evidence="2 3">NBRC 104335</strain>
    </source>
</reference>
<dbReference type="Proteomes" id="UP001476282">
    <property type="component" value="Unassembled WGS sequence"/>
</dbReference>
<comment type="caution">
    <text evidence="2">The sequence shown here is derived from an EMBL/GenBank/DDBJ whole genome shotgun (WGS) entry which is preliminary data.</text>
</comment>
<gene>
    <name evidence="2" type="ORF">Hsar01_03622</name>
</gene>